<keyword evidence="4" id="KW-1185">Reference proteome</keyword>
<evidence type="ECO:0008006" key="5">
    <source>
        <dbReference type="Google" id="ProtNLM"/>
    </source>
</evidence>
<sequence length="354" mass="34735">MSKILFIAATAAFAVVVKGQSAPNWQYIPSACADTCSKTVESAYLCEVSPPHPYAPTLHKSNNHMKTTYTSNTDVYGCFCNNYPTDASDCATCLTSNDAAALASLLTSTQTACPTAISQCSFECAFDTCDSSDISCQCGAEYLENIYNCASCNTANGNTAATQISDFNSLQESCSNQNYTDADGTFTTKALPTINTDGYAAPTLTATGGGSAASDTAAVGVGATTVGTVTADATASAVADADSDSESTASSTAAAADSSSSSSDDSSSSSSDDSSSSSDESSSAAAGSSTKTSSGSARASSTKSTSGSSTASSSSSDSASSSSSSSSSSGAGAGMVSPAVGGVLAVAGAVLALL</sequence>
<evidence type="ECO:0000256" key="2">
    <source>
        <dbReference type="SAM" id="SignalP"/>
    </source>
</evidence>
<name>A0A5D3AV34_9TREE</name>
<keyword evidence="2" id="KW-0732">Signal</keyword>
<feature type="signal peptide" evidence="2">
    <location>
        <begin position="1"/>
        <end position="19"/>
    </location>
</feature>
<evidence type="ECO:0000313" key="4">
    <source>
        <dbReference type="Proteomes" id="UP000322245"/>
    </source>
</evidence>
<evidence type="ECO:0000313" key="3">
    <source>
        <dbReference type="EMBL" id="TYJ54023.1"/>
    </source>
</evidence>
<feature type="region of interest" description="Disordered" evidence="1">
    <location>
        <begin position="237"/>
        <end position="337"/>
    </location>
</feature>
<dbReference type="Proteomes" id="UP000322245">
    <property type="component" value="Unassembled WGS sequence"/>
</dbReference>
<accession>A0A5D3AV34</accession>
<dbReference type="AlphaFoldDB" id="A0A5D3AV34"/>
<feature type="compositionally biased region" description="Low complexity" evidence="1">
    <location>
        <begin position="237"/>
        <end position="330"/>
    </location>
</feature>
<reference evidence="3 4" key="1">
    <citation type="submission" date="2017-05" db="EMBL/GenBank/DDBJ databases">
        <title>The Genome Sequence of Tsuchiyaea wingfieldii DSM 27421.</title>
        <authorList>
            <person name="Cuomo C."/>
            <person name="Passer A."/>
            <person name="Billmyre B."/>
            <person name="Heitman J."/>
        </authorList>
    </citation>
    <scope>NUCLEOTIDE SEQUENCE [LARGE SCALE GENOMIC DNA]</scope>
    <source>
        <strain evidence="3 4">DSM 27421</strain>
    </source>
</reference>
<comment type="caution">
    <text evidence="3">The sequence shown here is derived from an EMBL/GenBank/DDBJ whole genome shotgun (WGS) entry which is preliminary data.</text>
</comment>
<feature type="chain" id="PRO_5023018235" description="Extracellular membrane protein CFEM domain-containing protein" evidence="2">
    <location>
        <begin position="20"/>
        <end position="354"/>
    </location>
</feature>
<gene>
    <name evidence="3" type="ORF">B9479_005357</name>
</gene>
<organism evidence="3 4">
    <name type="scientific">Cryptococcus floricola</name>
    <dbReference type="NCBI Taxonomy" id="2591691"/>
    <lineage>
        <taxon>Eukaryota</taxon>
        <taxon>Fungi</taxon>
        <taxon>Dikarya</taxon>
        <taxon>Basidiomycota</taxon>
        <taxon>Agaricomycotina</taxon>
        <taxon>Tremellomycetes</taxon>
        <taxon>Tremellales</taxon>
        <taxon>Cryptococcaceae</taxon>
        <taxon>Cryptococcus</taxon>
    </lineage>
</organism>
<protein>
    <recommendedName>
        <fullName evidence="5">Extracellular membrane protein CFEM domain-containing protein</fullName>
    </recommendedName>
</protein>
<proteinExistence type="predicted"/>
<evidence type="ECO:0000256" key="1">
    <source>
        <dbReference type="SAM" id="MobiDB-lite"/>
    </source>
</evidence>
<dbReference type="EMBL" id="NIDF01000071">
    <property type="protein sequence ID" value="TYJ54023.1"/>
    <property type="molecule type" value="Genomic_DNA"/>
</dbReference>